<evidence type="ECO:0000313" key="3">
    <source>
        <dbReference type="Proteomes" id="UP000192907"/>
    </source>
</evidence>
<sequence length="351" mass="38110">MFMRIFTILWMLGFSASCTDQDFSSNPKENQEPLQSEDLLESDDSEAANIPQPISGAYLACAELQSPSDTNELAHVGCWISDGNGQRINVSSSYSIQWQLALDENLSVDQSTVVYEEGSSPWHVSYYLSSIVAGTVSQALASMRVIALVSDSAGKALGSMVSTYESAKDRSPQAQATAYRFYRIEIFEMKQACETNTVGIEGLALSWNGTFQEDTFAGLPDTPDPQANIGFVGNEQVSLSSSPTFTDFYPYEAFGGGFGGGWWSAQDSFEASTPAPATTQVYFQIEFIGDQGVLLDALTINGGSISDFGQGVDYSQCSPSHFQIQSSQDGQSWTVLKDIKADTTEPFTLKF</sequence>
<feature type="compositionally biased region" description="Polar residues" evidence="1">
    <location>
        <begin position="22"/>
        <end position="34"/>
    </location>
</feature>
<dbReference type="EMBL" id="FWZT01000004">
    <property type="protein sequence ID" value="SMF07183.1"/>
    <property type="molecule type" value="Genomic_DNA"/>
</dbReference>
<evidence type="ECO:0000313" key="2">
    <source>
        <dbReference type="EMBL" id="SMF07183.1"/>
    </source>
</evidence>
<protein>
    <submittedName>
        <fullName evidence="2">Uncharacterized protein</fullName>
    </submittedName>
</protein>
<dbReference type="AlphaFoldDB" id="A0A1Y6BGZ8"/>
<dbReference type="Proteomes" id="UP000192907">
    <property type="component" value="Unassembled WGS sequence"/>
</dbReference>
<organism evidence="2 3">
    <name type="scientific">Pseudobacteriovorax antillogorgiicola</name>
    <dbReference type="NCBI Taxonomy" id="1513793"/>
    <lineage>
        <taxon>Bacteria</taxon>
        <taxon>Pseudomonadati</taxon>
        <taxon>Bdellovibrionota</taxon>
        <taxon>Oligoflexia</taxon>
        <taxon>Oligoflexales</taxon>
        <taxon>Pseudobacteriovoracaceae</taxon>
        <taxon>Pseudobacteriovorax</taxon>
    </lineage>
</organism>
<name>A0A1Y6BGZ8_9BACT</name>
<evidence type="ECO:0000256" key="1">
    <source>
        <dbReference type="SAM" id="MobiDB-lite"/>
    </source>
</evidence>
<keyword evidence="3" id="KW-1185">Reference proteome</keyword>
<feature type="region of interest" description="Disordered" evidence="1">
    <location>
        <begin position="22"/>
        <end position="45"/>
    </location>
</feature>
<gene>
    <name evidence="2" type="ORF">SAMN06296036_104198</name>
</gene>
<dbReference type="PROSITE" id="PS51257">
    <property type="entry name" value="PROKAR_LIPOPROTEIN"/>
    <property type="match status" value="1"/>
</dbReference>
<reference evidence="3" key="1">
    <citation type="submission" date="2017-04" db="EMBL/GenBank/DDBJ databases">
        <authorList>
            <person name="Varghese N."/>
            <person name="Submissions S."/>
        </authorList>
    </citation>
    <scope>NUCLEOTIDE SEQUENCE [LARGE SCALE GENOMIC DNA]</scope>
    <source>
        <strain evidence="3">RKEM611</strain>
    </source>
</reference>
<dbReference type="RefSeq" id="WP_132316668.1">
    <property type="nucleotide sequence ID" value="NZ_FWZT01000004.1"/>
</dbReference>
<accession>A0A1Y6BGZ8</accession>
<proteinExistence type="predicted"/>